<proteinExistence type="predicted"/>
<dbReference type="Proteomes" id="UP000036987">
    <property type="component" value="Unassembled WGS sequence"/>
</dbReference>
<comment type="caution">
    <text evidence="2">The sequence shown here is derived from an EMBL/GenBank/DDBJ whole genome shotgun (WGS) entry which is preliminary data.</text>
</comment>
<feature type="compositionally biased region" description="Basic and acidic residues" evidence="1">
    <location>
        <begin position="106"/>
        <end position="115"/>
    </location>
</feature>
<protein>
    <submittedName>
        <fullName evidence="2">Uncharacterized protein</fullName>
    </submittedName>
</protein>
<dbReference type="OrthoDB" id="1930763at2759"/>
<keyword evidence="3" id="KW-1185">Reference proteome</keyword>
<name>A0A0K9NR29_ZOSMR</name>
<sequence>MEDGFRKNLHPTSFRFDSNSSKKRKLAINEVETLQQQGNTKYRIRRNRSHNSESDDVEDEEHSVSNESRSGESTSDKMATEFPAELVEYEIQDYIDQNYDGNESESGSKDETRIDLEDEEEEEEEHTSAATRCAVIKEEVQTKLTVDREFEEYFSMLML</sequence>
<feature type="compositionally biased region" description="Acidic residues" evidence="1">
    <location>
        <begin position="116"/>
        <end position="125"/>
    </location>
</feature>
<evidence type="ECO:0000313" key="3">
    <source>
        <dbReference type="Proteomes" id="UP000036987"/>
    </source>
</evidence>
<dbReference type="AlphaFoldDB" id="A0A0K9NR29"/>
<accession>A0A0K9NR29</accession>
<feature type="region of interest" description="Disordered" evidence="1">
    <location>
        <begin position="1"/>
        <end position="130"/>
    </location>
</feature>
<organism evidence="2 3">
    <name type="scientific">Zostera marina</name>
    <name type="common">Eelgrass</name>
    <dbReference type="NCBI Taxonomy" id="29655"/>
    <lineage>
        <taxon>Eukaryota</taxon>
        <taxon>Viridiplantae</taxon>
        <taxon>Streptophyta</taxon>
        <taxon>Embryophyta</taxon>
        <taxon>Tracheophyta</taxon>
        <taxon>Spermatophyta</taxon>
        <taxon>Magnoliopsida</taxon>
        <taxon>Liliopsida</taxon>
        <taxon>Zosteraceae</taxon>
        <taxon>Zostera</taxon>
    </lineage>
</organism>
<dbReference type="EMBL" id="LFYR01001803">
    <property type="protein sequence ID" value="KMZ59211.1"/>
    <property type="molecule type" value="Genomic_DNA"/>
</dbReference>
<evidence type="ECO:0000313" key="2">
    <source>
        <dbReference type="EMBL" id="KMZ59211.1"/>
    </source>
</evidence>
<evidence type="ECO:0000256" key="1">
    <source>
        <dbReference type="SAM" id="MobiDB-lite"/>
    </source>
</evidence>
<reference evidence="3" key="1">
    <citation type="journal article" date="2016" name="Nature">
        <title>The genome of the seagrass Zostera marina reveals angiosperm adaptation to the sea.</title>
        <authorList>
            <person name="Olsen J.L."/>
            <person name="Rouze P."/>
            <person name="Verhelst B."/>
            <person name="Lin Y.-C."/>
            <person name="Bayer T."/>
            <person name="Collen J."/>
            <person name="Dattolo E."/>
            <person name="De Paoli E."/>
            <person name="Dittami S."/>
            <person name="Maumus F."/>
            <person name="Michel G."/>
            <person name="Kersting A."/>
            <person name="Lauritano C."/>
            <person name="Lohaus R."/>
            <person name="Toepel M."/>
            <person name="Tonon T."/>
            <person name="Vanneste K."/>
            <person name="Amirebrahimi M."/>
            <person name="Brakel J."/>
            <person name="Bostroem C."/>
            <person name="Chovatia M."/>
            <person name="Grimwood J."/>
            <person name="Jenkins J.W."/>
            <person name="Jueterbock A."/>
            <person name="Mraz A."/>
            <person name="Stam W.T."/>
            <person name="Tice H."/>
            <person name="Bornberg-Bauer E."/>
            <person name="Green P.J."/>
            <person name="Pearson G.A."/>
            <person name="Procaccini G."/>
            <person name="Duarte C.M."/>
            <person name="Schmutz J."/>
            <person name="Reusch T.B.H."/>
            <person name="Van de Peer Y."/>
        </authorList>
    </citation>
    <scope>NUCLEOTIDE SEQUENCE [LARGE SCALE GENOMIC DNA]</scope>
    <source>
        <strain evidence="3">cv. Finnish</strain>
    </source>
</reference>
<gene>
    <name evidence="2" type="ORF">ZOSMA_6G01440</name>
</gene>